<feature type="transmembrane region" description="Helical" evidence="7">
    <location>
        <begin position="7"/>
        <end position="30"/>
    </location>
</feature>
<dbReference type="STRING" id="1464123.SAMN05444126_11322"/>
<feature type="region of interest" description="Disordered" evidence="6">
    <location>
        <begin position="266"/>
        <end position="289"/>
    </location>
</feature>
<proteinExistence type="predicted"/>
<dbReference type="InterPro" id="IPR019020">
    <property type="entry name" value="Cyt-c552/DMSO_Rdtase_haem-bd"/>
</dbReference>
<evidence type="ECO:0000256" key="6">
    <source>
        <dbReference type="SAM" id="MobiDB-lite"/>
    </source>
</evidence>
<keyword evidence="4" id="KW-0249">Electron transport</keyword>
<dbReference type="CDD" id="cd09625">
    <property type="entry name" value="DOMON_like_cytochrome"/>
    <property type="match status" value="1"/>
</dbReference>
<keyword evidence="3" id="KW-0479">Metal-binding</keyword>
<dbReference type="Gene3D" id="2.60.40.1190">
    <property type="match status" value="1"/>
</dbReference>
<reference evidence="10" key="1">
    <citation type="submission" date="2016-10" db="EMBL/GenBank/DDBJ databases">
        <authorList>
            <person name="de Groot N.N."/>
        </authorList>
    </citation>
    <scope>NUCLEOTIDE SEQUENCE [LARGE SCALE GENOMIC DNA]</scope>
    <source>
        <strain evidence="10">10nlg</strain>
    </source>
</reference>
<dbReference type="OrthoDB" id="5337932at2"/>
<evidence type="ECO:0000256" key="3">
    <source>
        <dbReference type="ARBA" id="ARBA00022723"/>
    </source>
</evidence>
<keyword evidence="7" id="KW-0472">Membrane</keyword>
<evidence type="ECO:0000256" key="5">
    <source>
        <dbReference type="ARBA" id="ARBA00023004"/>
    </source>
</evidence>
<organism evidence="9 10">
    <name type="scientific">Salisediminibacterium halotolerans</name>
    <dbReference type="NCBI Taxonomy" id="517425"/>
    <lineage>
        <taxon>Bacteria</taxon>
        <taxon>Bacillati</taxon>
        <taxon>Bacillota</taxon>
        <taxon>Bacilli</taxon>
        <taxon>Bacillales</taxon>
        <taxon>Bacillaceae</taxon>
        <taxon>Salisediminibacterium</taxon>
    </lineage>
</organism>
<keyword evidence="10" id="KW-1185">Reference proteome</keyword>
<gene>
    <name evidence="9" type="ORF">SAMN05444126_11322</name>
</gene>
<keyword evidence="7" id="KW-0812">Transmembrane</keyword>
<dbReference type="GO" id="GO:0020037">
    <property type="term" value="F:heme binding"/>
    <property type="evidence" value="ECO:0007669"/>
    <property type="project" value="InterPro"/>
</dbReference>
<dbReference type="AlphaFoldDB" id="A0A1H9U8X0"/>
<evidence type="ECO:0000259" key="8">
    <source>
        <dbReference type="SMART" id="SM00887"/>
    </source>
</evidence>
<dbReference type="Pfam" id="PF09459">
    <property type="entry name" value="EB_dh"/>
    <property type="match status" value="1"/>
</dbReference>
<evidence type="ECO:0000256" key="2">
    <source>
        <dbReference type="ARBA" id="ARBA00022617"/>
    </source>
</evidence>
<keyword evidence="2" id="KW-0349">Heme</keyword>
<evidence type="ECO:0000313" key="10">
    <source>
        <dbReference type="Proteomes" id="UP000199318"/>
    </source>
</evidence>
<protein>
    <submittedName>
        <fullName evidence="9">Ethylbenzene dehydrogenase</fullName>
    </submittedName>
</protein>
<sequence length="468" mass="54240">MKAGKLFIIYFLIGALAVGLTGGFMSTGVIEDDHDRNIEIPDETMDELQLKAAYNGEDIFWRFEWEADDGYYHDYLVYEDGEWEQYGESPVGSDPHGVYEDRLTFLIDDGSVDHFSSSGGFMTVTEGMRYMTSMADADDAAEHVDRDWVRKFLPETREDPDDWRTMKDDDELEDLVDAGYFLDFWHWRAHRSNPVGHAEDTHLLQDRVADEGDMFDTNWDDENEQPEYMYDPDSAGMHALEWDKVVDREYTQDDYYYLGPDNMTEFDPDHEWEDGDTLPRRPLEEPSGSRADIFANGVWDDGKWHLDLERAMDTGNPDEDKIFHEQGVYDIAFAVHKNATGTRWHYVSFPMTFGFERGADIDVHHFEGDTPPWDEIEWETVDLVYPGQITWEHANDPENHAGAGAVQNEQHMGSFHSEEDFSYYGIESEFREEIMLQWGLTTAAVSVFVVLFSIGVIRTARIERRDDE</sequence>
<keyword evidence="7" id="KW-1133">Transmembrane helix</keyword>
<dbReference type="Proteomes" id="UP000199318">
    <property type="component" value="Unassembled WGS sequence"/>
</dbReference>
<evidence type="ECO:0000256" key="4">
    <source>
        <dbReference type="ARBA" id="ARBA00022982"/>
    </source>
</evidence>
<evidence type="ECO:0000313" key="9">
    <source>
        <dbReference type="EMBL" id="SES05594.1"/>
    </source>
</evidence>
<evidence type="ECO:0000256" key="1">
    <source>
        <dbReference type="ARBA" id="ARBA00022448"/>
    </source>
</evidence>
<dbReference type="SMART" id="SM00887">
    <property type="entry name" value="EB_dh"/>
    <property type="match status" value="1"/>
</dbReference>
<dbReference type="GO" id="GO:0046872">
    <property type="term" value="F:metal ion binding"/>
    <property type="evidence" value="ECO:0007669"/>
    <property type="project" value="UniProtKB-KW"/>
</dbReference>
<keyword evidence="1" id="KW-0813">Transport</keyword>
<keyword evidence="5" id="KW-0408">Iron</keyword>
<evidence type="ECO:0000256" key="7">
    <source>
        <dbReference type="SAM" id="Phobius"/>
    </source>
</evidence>
<dbReference type="EMBL" id="FOGV01000013">
    <property type="protein sequence ID" value="SES05594.1"/>
    <property type="molecule type" value="Genomic_DNA"/>
</dbReference>
<feature type="compositionally biased region" description="Acidic residues" evidence="6">
    <location>
        <begin position="266"/>
        <end position="276"/>
    </location>
</feature>
<feature type="domain" description="Cytochrome c-552/DMSO reductase-like haem-binding" evidence="8">
    <location>
        <begin position="7"/>
        <end position="348"/>
    </location>
</feature>
<comment type="caution">
    <text evidence="9">The sequence shown here is derived from an EMBL/GenBank/DDBJ whole genome shotgun (WGS) entry which is preliminary data.</text>
</comment>
<dbReference type="RefSeq" id="WP_093072983.1">
    <property type="nucleotide sequence ID" value="NZ_FOGV01000013.1"/>
</dbReference>
<feature type="transmembrane region" description="Helical" evidence="7">
    <location>
        <begin position="435"/>
        <end position="457"/>
    </location>
</feature>
<accession>A0A1H9U8X0</accession>
<name>A0A1H9U8X0_9BACI</name>